<keyword evidence="3" id="KW-1185">Reference proteome</keyword>
<evidence type="ECO:0000256" key="1">
    <source>
        <dbReference type="SAM" id="SignalP"/>
    </source>
</evidence>
<dbReference type="KEGG" id="saci:Sinac_2127"/>
<keyword evidence="1" id="KW-0732">Signal</keyword>
<dbReference type="OrthoDB" id="9951047at2"/>
<dbReference type="EMBL" id="CP003364">
    <property type="protein sequence ID" value="AGA26461.1"/>
    <property type="molecule type" value="Genomic_DNA"/>
</dbReference>
<dbReference type="AlphaFoldDB" id="L0DCU5"/>
<proteinExistence type="predicted"/>
<dbReference type="RefSeq" id="WP_015245627.1">
    <property type="nucleotide sequence ID" value="NC_019892.1"/>
</dbReference>
<reference evidence="2 3" key="1">
    <citation type="submission" date="2012-02" db="EMBL/GenBank/DDBJ databases">
        <title>Complete sequence of chromosome of Singulisphaera acidiphila DSM 18658.</title>
        <authorList>
            <consortium name="US DOE Joint Genome Institute (JGI-PGF)"/>
            <person name="Lucas S."/>
            <person name="Copeland A."/>
            <person name="Lapidus A."/>
            <person name="Glavina del Rio T."/>
            <person name="Dalin E."/>
            <person name="Tice H."/>
            <person name="Bruce D."/>
            <person name="Goodwin L."/>
            <person name="Pitluck S."/>
            <person name="Peters L."/>
            <person name="Ovchinnikova G."/>
            <person name="Chertkov O."/>
            <person name="Kyrpides N."/>
            <person name="Mavromatis K."/>
            <person name="Ivanova N."/>
            <person name="Brettin T."/>
            <person name="Detter J.C."/>
            <person name="Han C."/>
            <person name="Larimer F."/>
            <person name="Land M."/>
            <person name="Hauser L."/>
            <person name="Markowitz V."/>
            <person name="Cheng J.-F."/>
            <person name="Hugenholtz P."/>
            <person name="Woyke T."/>
            <person name="Wu D."/>
            <person name="Tindall B."/>
            <person name="Pomrenke H."/>
            <person name="Brambilla E."/>
            <person name="Klenk H.-P."/>
            <person name="Eisen J.A."/>
        </authorList>
    </citation>
    <scope>NUCLEOTIDE SEQUENCE [LARGE SCALE GENOMIC DNA]</scope>
    <source>
        <strain evidence="3">ATCC BAA-1392 / DSM 18658 / VKM B-2454 / MOB10</strain>
    </source>
</reference>
<dbReference type="HOGENOM" id="CLU_503341_0_0_0"/>
<accession>L0DCU5</accession>
<feature type="chain" id="PRO_5003940718" evidence="1">
    <location>
        <begin position="28"/>
        <end position="565"/>
    </location>
</feature>
<dbReference type="Proteomes" id="UP000010798">
    <property type="component" value="Chromosome"/>
</dbReference>
<evidence type="ECO:0000313" key="3">
    <source>
        <dbReference type="Proteomes" id="UP000010798"/>
    </source>
</evidence>
<dbReference type="STRING" id="886293.Sinac_2127"/>
<protein>
    <submittedName>
        <fullName evidence="2">Uncharacterized protein</fullName>
    </submittedName>
</protein>
<name>L0DCU5_SINAD</name>
<dbReference type="PROSITE" id="PS51257">
    <property type="entry name" value="PROKAR_LIPOPROTEIN"/>
    <property type="match status" value="1"/>
</dbReference>
<feature type="signal peptide" evidence="1">
    <location>
        <begin position="1"/>
        <end position="27"/>
    </location>
</feature>
<gene>
    <name evidence="2" type="ordered locus">Sinac_2127</name>
</gene>
<sequence>MASLVRALYLGSLVMSCLLLKTVPVVAADSPSVELPGQEQVVGDSVAEGLTAGTRETAPEDSVAIDVLEGLRSRQLAVVAEGTGDGRMILSLTNRTQKKLRVVLPPGLVASGLTGQFGGMGGGGRGGRGGRGGGGGGMGMGMGMGGGMGGGGMGMGGGGMGGMGGGGGMMSSGTMPASMGMMMVGRLIMSMVGERDSWDQTTLMSGMMGGGGMGMGMGGMGTGGMGMGMGGRGGGFRSVPAGRAPETTLKVKETRRLSTIAISLDGPRDDEQVNVPAKGERLRLGEIGQLKRGTRTEHVLNRLGAEKVPEPVAQLVLWNVAAGVDWTQAARLSRSWANSAELALAKQFVSRLNAEGVAAGTPDTGHLFWEEVRRDSDADSLAAAMTALLQKHLVLGLKPERGVPTSPPGPALSCRFTIEAGKVSVALAKSDAQGRSWSSLGSLVIPVSALDAGLDQAAIESKAAEVIDAMSAGLLGKIARAELVKGPKVKGKDTYTVRVDNGSPLIVSGLAIAGAESSKPIPFTALGGLSVSPLTSLKLPVTPEIVEQLGLKQRVRIVAADLDGL</sequence>
<organism evidence="2 3">
    <name type="scientific">Singulisphaera acidiphila (strain ATCC BAA-1392 / DSM 18658 / VKM B-2454 / MOB10)</name>
    <dbReference type="NCBI Taxonomy" id="886293"/>
    <lineage>
        <taxon>Bacteria</taxon>
        <taxon>Pseudomonadati</taxon>
        <taxon>Planctomycetota</taxon>
        <taxon>Planctomycetia</taxon>
        <taxon>Isosphaerales</taxon>
        <taxon>Isosphaeraceae</taxon>
        <taxon>Singulisphaera</taxon>
    </lineage>
</organism>
<evidence type="ECO:0000313" key="2">
    <source>
        <dbReference type="EMBL" id="AGA26461.1"/>
    </source>
</evidence>